<dbReference type="InterPro" id="IPR003599">
    <property type="entry name" value="Ig_sub"/>
</dbReference>
<dbReference type="EMBL" id="CM012444">
    <property type="protein sequence ID" value="RVE69705.1"/>
    <property type="molecule type" value="Genomic_DNA"/>
</dbReference>
<evidence type="ECO:0000256" key="4">
    <source>
        <dbReference type="ARBA" id="ARBA00022729"/>
    </source>
</evidence>
<keyword evidence="4 13" id="KW-0732">Signal</keyword>
<dbReference type="InterPro" id="IPR003598">
    <property type="entry name" value="Ig_sub2"/>
</dbReference>
<dbReference type="Pfam" id="PF13895">
    <property type="entry name" value="Ig_2"/>
    <property type="match status" value="1"/>
</dbReference>
<evidence type="ECO:0000256" key="13">
    <source>
        <dbReference type="SAM" id="SignalP"/>
    </source>
</evidence>
<reference evidence="15 16" key="2">
    <citation type="submission" date="2019-01" db="EMBL/GenBank/DDBJ databases">
        <title>A chromosome length genome reference of the Java medaka (oryzias javanicus).</title>
        <authorList>
            <person name="Herpin A."/>
            <person name="Takehana Y."/>
            <person name="Naruse K."/>
            <person name="Ansai S."/>
            <person name="Kawaguchi M."/>
        </authorList>
    </citation>
    <scope>NUCLEOTIDE SEQUENCE [LARGE SCALE GENOMIC DNA]</scope>
    <source>
        <strain evidence="15">RS831</strain>
        <tissue evidence="15">Whole body</tissue>
    </source>
</reference>
<dbReference type="Proteomes" id="UP000283210">
    <property type="component" value="Chromosome 8"/>
</dbReference>
<feature type="domain" description="Ig-like" evidence="14">
    <location>
        <begin position="575"/>
        <end position="641"/>
    </location>
</feature>
<keyword evidence="7 12" id="KW-1133">Transmembrane helix</keyword>
<feature type="transmembrane region" description="Helical" evidence="12">
    <location>
        <begin position="779"/>
        <end position="801"/>
    </location>
</feature>
<evidence type="ECO:0000256" key="9">
    <source>
        <dbReference type="ARBA" id="ARBA00023157"/>
    </source>
</evidence>
<dbReference type="Pfam" id="PF03921">
    <property type="entry name" value="ICAM_N"/>
    <property type="match status" value="1"/>
</dbReference>
<feature type="domain" description="Ig-like" evidence="14">
    <location>
        <begin position="388"/>
        <end position="484"/>
    </location>
</feature>
<dbReference type="SMART" id="SM00408">
    <property type="entry name" value="IGc2"/>
    <property type="match status" value="3"/>
</dbReference>
<organism evidence="15 16">
    <name type="scientific">Oryzias javanicus</name>
    <name type="common">Javanese ricefish</name>
    <name type="synonym">Aplocheilus javanicus</name>
    <dbReference type="NCBI Taxonomy" id="123683"/>
    <lineage>
        <taxon>Eukaryota</taxon>
        <taxon>Metazoa</taxon>
        <taxon>Chordata</taxon>
        <taxon>Craniata</taxon>
        <taxon>Vertebrata</taxon>
        <taxon>Euteleostomi</taxon>
        <taxon>Actinopterygii</taxon>
        <taxon>Neopterygii</taxon>
        <taxon>Teleostei</taxon>
        <taxon>Neoteleostei</taxon>
        <taxon>Acanthomorphata</taxon>
        <taxon>Ovalentaria</taxon>
        <taxon>Atherinomorphae</taxon>
        <taxon>Beloniformes</taxon>
        <taxon>Adrianichthyidae</taxon>
        <taxon>Oryziinae</taxon>
        <taxon>Oryzias</taxon>
    </lineage>
</organism>
<accession>A0A3S2MYH6</accession>
<keyword evidence="6" id="KW-0130">Cell adhesion</keyword>
<evidence type="ECO:0000256" key="8">
    <source>
        <dbReference type="ARBA" id="ARBA00023136"/>
    </source>
</evidence>
<name>A0A3S2MYH6_ORYJA</name>
<dbReference type="PANTHER" id="PTHR13771:SF9">
    <property type="entry name" value="INTERCELLULAR ADHESION MOLECULE 5"/>
    <property type="match status" value="1"/>
</dbReference>
<evidence type="ECO:0000256" key="6">
    <source>
        <dbReference type="ARBA" id="ARBA00022889"/>
    </source>
</evidence>
<feature type="signal peptide" evidence="13">
    <location>
        <begin position="1"/>
        <end position="26"/>
    </location>
</feature>
<feature type="domain" description="Ig-like" evidence="14">
    <location>
        <begin position="495"/>
        <end position="570"/>
    </location>
</feature>
<dbReference type="SMART" id="SM00409">
    <property type="entry name" value="IG"/>
    <property type="match status" value="5"/>
</dbReference>
<evidence type="ECO:0000256" key="1">
    <source>
        <dbReference type="ARBA" id="ARBA00004479"/>
    </source>
</evidence>
<comment type="subcellular location">
    <subcellularLocation>
        <location evidence="1">Membrane</location>
        <topology evidence="1">Single-pass type I membrane protein</topology>
    </subcellularLocation>
</comment>
<dbReference type="PANTHER" id="PTHR13771">
    <property type="entry name" value="INTERCELLULAR ADHESION MOLECULE"/>
    <property type="match status" value="1"/>
</dbReference>
<sequence length="831" mass="93615">MRLLAPAMLPLRMLGILMLMIHFCGCEDSCSYNPVLLHPLEIVEEYGKEVSINCSSDYPHYQQIAIIVKNKTYYPEEPFRDYAIFSFPLDDWNIEPRCRVLVNESHECYKDVDMTVYKNPEVDLLVKKEDAVGVELQCDIFDVAPVQNLSVRWYKNDHLIRINSFSGKSREAVNESSVLTVSKEENTTQFRCEAHLNLRSRSLPATISKTLNISATKIPVSRDVTPAHEILTSETETTPPPQFDMLSTTFHPFNMPDSENFTVINSSTAEDDESTTSENILYVAETTKAHPAEVITCESLKKAFKITPPEVVVRYGDPVVLTCSGDNASVELVSWETPYGRHEEMNHFTSNLTITKVETWKLELMCFAAFFAGQQCTLEPNITVYKTPDSVSVTAVDPGPMIEGKKYLLSCNILNVAPVNQLHVKWYRGNESLHTEHPKNDHLSTPQNVSSILTVPLERGDNGSTFRCEAELQLGPELSPLTLSAPYTALVHYKPFFKSCPVRHTVEENKFRMSQLVCETDGNPPPSVEWYHAGQKLTDLDKLFTRTDSGVYRASVSNSVGQSSTDVLITVEYAPSFSCNRHYKAKVNSELKTPCEPEGSPPPTITWLKNGAEVISTRRWTKNDGGNYTLRATNTHGTALHMLYLDILCMFILSQNYSCAKNICIYIQWAKLNIKFSIHRSPEFNQGNTSEEIILGQNMTLDCSADGNPKPEIHWNYTSAENLRVTTVGRHKIIMTITRATSTNAGKYICVASNKLGMKTRFVSLTEMGKGNDKSISGFLWWIILLVILIFVVLGVVFLFYKKRKYRIYNVVGNKDPQQIPMTNKSVAANS</sequence>
<evidence type="ECO:0000256" key="2">
    <source>
        <dbReference type="ARBA" id="ARBA00005925"/>
    </source>
</evidence>
<gene>
    <name evidence="15" type="ORF">OJAV_G00080240</name>
</gene>
<evidence type="ECO:0000256" key="5">
    <source>
        <dbReference type="ARBA" id="ARBA00022737"/>
    </source>
</evidence>
<evidence type="ECO:0000259" key="14">
    <source>
        <dbReference type="PROSITE" id="PS50835"/>
    </source>
</evidence>
<dbReference type="Gene3D" id="2.60.40.10">
    <property type="entry name" value="Immunoglobulins"/>
    <property type="match status" value="6"/>
</dbReference>
<reference evidence="15 16" key="1">
    <citation type="submission" date="2018-11" db="EMBL/GenBank/DDBJ databases">
        <authorList>
            <person name="Lopez-Roques C."/>
            <person name="Donnadieu C."/>
            <person name="Bouchez O."/>
            <person name="Klopp C."/>
            <person name="Cabau C."/>
            <person name="Zahm M."/>
        </authorList>
    </citation>
    <scope>NUCLEOTIDE SEQUENCE [LARGE SCALE GENOMIC DNA]</scope>
    <source>
        <strain evidence="15">RS831</strain>
        <tissue evidence="15">Whole body</tissue>
    </source>
</reference>
<keyword evidence="5" id="KW-0677">Repeat</keyword>
<dbReference type="InterPro" id="IPR013768">
    <property type="entry name" value="ICAM_N"/>
</dbReference>
<dbReference type="InterPro" id="IPR036179">
    <property type="entry name" value="Ig-like_dom_sf"/>
</dbReference>
<evidence type="ECO:0000256" key="7">
    <source>
        <dbReference type="ARBA" id="ARBA00022989"/>
    </source>
</evidence>
<dbReference type="GO" id="GO:0005178">
    <property type="term" value="F:integrin binding"/>
    <property type="evidence" value="ECO:0007669"/>
    <property type="project" value="InterPro"/>
</dbReference>
<evidence type="ECO:0000313" key="15">
    <source>
        <dbReference type="EMBL" id="RVE69705.1"/>
    </source>
</evidence>
<dbReference type="InterPro" id="IPR007110">
    <property type="entry name" value="Ig-like_dom"/>
</dbReference>
<keyword evidence="9" id="KW-1015">Disulfide bond</keyword>
<dbReference type="PRINTS" id="PR01472">
    <property type="entry name" value="ICAMVCAM1"/>
</dbReference>
<feature type="domain" description="Ig-like" evidence="14">
    <location>
        <begin position="682"/>
        <end position="766"/>
    </location>
</feature>
<proteinExistence type="inferred from homology"/>
<dbReference type="InterPro" id="IPR003987">
    <property type="entry name" value="ICAM_VCAM_N"/>
</dbReference>
<protein>
    <recommendedName>
        <fullName evidence="14">Ig-like domain-containing protein</fullName>
    </recommendedName>
</protein>
<keyword evidence="3 12" id="KW-0812">Transmembrane</keyword>
<keyword evidence="11" id="KW-0393">Immunoglobulin domain</keyword>
<keyword evidence="8 12" id="KW-0472">Membrane</keyword>
<evidence type="ECO:0000256" key="10">
    <source>
        <dbReference type="ARBA" id="ARBA00023180"/>
    </source>
</evidence>
<evidence type="ECO:0000256" key="3">
    <source>
        <dbReference type="ARBA" id="ARBA00022692"/>
    </source>
</evidence>
<dbReference type="Pfam" id="PF13927">
    <property type="entry name" value="Ig_3"/>
    <property type="match status" value="1"/>
</dbReference>
<dbReference type="InterPro" id="IPR047012">
    <property type="entry name" value="ICAM_VCAM"/>
</dbReference>
<evidence type="ECO:0000256" key="11">
    <source>
        <dbReference type="ARBA" id="ARBA00023319"/>
    </source>
</evidence>
<evidence type="ECO:0000256" key="12">
    <source>
        <dbReference type="SAM" id="Phobius"/>
    </source>
</evidence>
<feature type="domain" description="Ig-like" evidence="14">
    <location>
        <begin position="120"/>
        <end position="208"/>
    </location>
</feature>
<dbReference type="SUPFAM" id="SSF48726">
    <property type="entry name" value="Immunoglobulin"/>
    <property type="match status" value="5"/>
</dbReference>
<dbReference type="GO" id="GO:0016020">
    <property type="term" value="C:membrane"/>
    <property type="evidence" value="ECO:0007669"/>
    <property type="project" value="UniProtKB-SubCell"/>
</dbReference>
<comment type="similarity">
    <text evidence="2">Belongs to the immunoglobulin superfamily. ICAM family.</text>
</comment>
<dbReference type="InterPro" id="IPR013783">
    <property type="entry name" value="Ig-like_fold"/>
</dbReference>
<feature type="chain" id="PRO_5018638796" description="Ig-like domain-containing protein" evidence="13">
    <location>
        <begin position="27"/>
        <end position="831"/>
    </location>
</feature>
<keyword evidence="10" id="KW-0325">Glycoprotein</keyword>
<evidence type="ECO:0000313" key="16">
    <source>
        <dbReference type="Proteomes" id="UP000283210"/>
    </source>
</evidence>
<dbReference type="OrthoDB" id="5843397at2759"/>
<keyword evidence="16" id="KW-1185">Reference proteome</keyword>
<dbReference type="AlphaFoldDB" id="A0A3S2MYH6"/>
<dbReference type="GO" id="GO:0098609">
    <property type="term" value="P:cell-cell adhesion"/>
    <property type="evidence" value="ECO:0007669"/>
    <property type="project" value="InterPro"/>
</dbReference>
<dbReference type="PROSITE" id="PS50835">
    <property type="entry name" value="IG_LIKE"/>
    <property type="match status" value="5"/>
</dbReference>